<protein>
    <recommendedName>
        <fullName evidence="7">ABC transmembrane type-1 domain-containing protein</fullName>
    </recommendedName>
</protein>
<accession>A0A1C7P033</accession>
<evidence type="ECO:0008006" key="7">
    <source>
        <dbReference type="Google" id="ProtNLM"/>
    </source>
</evidence>
<dbReference type="PANTHER" id="PTHR47737">
    <property type="entry name" value="GLYCINE BETAINE/PROLINE BETAINE TRANSPORT SYSTEM PERMEASE PROTEIN PROW"/>
    <property type="match status" value="1"/>
</dbReference>
<dbReference type="GO" id="GO:0005275">
    <property type="term" value="F:amine transmembrane transporter activity"/>
    <property type="evidence" value="ECO:0007669"/>
    <property type="project" value="TreeGrafter"/>
</dbReference>
<evidence type="ECO:0000313" key="5">
    <source>
        <dbReference type="EMBL" id="OBZ94599.1"/>
    </source>
</evidence>
<dbReference type="STRING" id="1612624.ADU59_15535"/>
<evidence type="ECO:0000313" key="6">
    <source>
        <dbReference type="Proteomes" id="UP000093111"/>
    </source>
</evidence>
<comment type="caution">
    <text evidence="5">The sequence shown here is derived from an EMBL/GenBank/DDBJ whole genome shotgun (WGS) entry which is preliminary data.</text>
</comment>
<keyword evidence="6" id="KW-1185">Reference proteome</keyword>
<evidence type="ECO:0000256" key="2">
    <source>
        <dbReference type="ARBA" id="ARBA00022448"/>
    </source>
</evidence>
<dbReference type="PANTHER" id="PTHR47737:SF1">
    <property type="entry name" value="GLYCINE BETAINE_PROLINE BETAINE TRANSPORT SYSTEM PERMEASE PROTEIN PROW"/>
    <property type="match status" value="1"/>
</dbReference>
<organism evidence="5 6">
    <name type="scientific">Pararhizobium polonicum</name>
    <dbReference type="NCBI Taxonomy" id="1612624"/>
    <lineage>
        <taxon>Bacteria</taxon>
        <taxon>Pseudomonadati</taxon>
        <taxon>Pseudomonadota</taxon>
        <taxon>Alphaproteobacteria</taxon>
        <taxon>Hyphomicrobiales</taxon>
        <taxon>Rhizobiaceae</taxon>
        <taxon>Rhizobium/Agrobacterium group</taxon>
        <taxon>Pararhizobium</taxon>
    </lineage>
</organism>
<comment type="subcellular location">
    <subcellularLocation>
        <location evidence="1">Cell membrane</location>
    </subcellularLocation>
</comment>
<dbReference type="EMBL" id="LGLV01000009">
    <property type="protein sequence ID" value="OBZ94599.1"/>
    <property type="molecule type" value="Genomic_DNA"/>
</dbReference>
<sequence length="91" mass="9383">MAGICQTMLMCLSMVAIAVLIGAQGLGEEVVKSLQYAARSQGLLAGFAPLTCAIVLDRIVQGATEKSGQCLGSGPYSSNPVKLEKGLINRA</sequence>
<evidence type="ECO:0000256" key="1">
    <source>
        <dbReference type="ARBA" id="ARBA00004236"/>
    </source>
</evidence>
<dbReference type="Proteomes" id="UP000093111">
    <property type="component" value="Unassembled WGS sequence"/>
</dbReference>
<evidence type="ECO:0000256" key="3">
    <source>
        <dbReference type="ARBA" id="ARBA00022475"/>
    </source>
</evidence>
<dbReference type="GO" id="GO:0015226">
    <property type="term" value="F:carnitine transmembrane transporter activity"/>
    <property type="evidence" value="ECO:0007669"/>
    <property type="project" value="TreeGrafter"/>
</dbReference>
<keyword evidence="3" id="KW-1003">Cell membrane</keyword>
<gene>
    <name evidence="5" type="ORF">ADU59_15535</name>
</gene>
<keyword evidence="2" id="KW-0813">Transport</keyword>
<dbReference type="GO" id="GO:0015871">
    <property type="term" value="P:choline transport"/>
    <property type="evidence" value="ECO:0007669"/>
    <property type="project" value="TreeGrafter"/>
</dbReference>
<keyword evidence="4" id="KW-0472">Membrane</keyword>
<dbReference type="GO" id="GO:0043190">
    <property type="term" value="C:ATP-binding cassette (ABC) transporter complex"/>
    <property type="evidence" value="ECO:0007669"/>
    <property type="project" value="TreeGrafter"/>
</dbReference>
<evidence type="ECO:0000256" key="4">
    <source>
        <dbReference type="ARBA" id="ARBA00023136"/>
    </source>
</evidence>
<dbReference type="AlphaFoldDB" id="A0A1C7P033"/>
<reference evidence="5 6" key="1">
    <citation type="journal article" date="2016" name="Syst. Appl. Microbiol.">
        <title>Pararhizobium polonicum sp. nov. isolated from tumors on stone fruit rootstocks.</title>
        <authorList>
            <person name="Pulawska J."/>
            <person name="Kuzmanovic N."/>
            <person name="Willems A."/>
            <person name="Pothier J.F."/>
        </authorList>
    </citation>
    <scope>NUCLEOTIDE SEQUENCE [LARGE SCALE GENOMIC DNA]</scope>
    <source>
        <strain evidence="5 6">F5.1</strain>
    </source>
</reference>
<name>A0A1C7P033_9HYPH</name>
<dbReference type="GO" id="GO:0031460">
    <property type="term" value="P:glycine betaine transport"/>
    <property type="evidence" value="ECO:0007669"/>
    <property type="project" value="TreeGrafter"/>
</dbReference>
<proteinExistence type="predicted"/>